<sequence>MAASSSWEPLRAAVLDTLKTTWGYHQPHVWQLHVLRALLADRRDAVVVQATGSGKSMVYQLPSLVLAATPPPYLSDAAAAAPLTIVISPLIALMADQTARLSSLGISSTFMGSGNPGSSAIRSGLISGDQDALALRIVYMSPEYASSMLTTSALAAAPAFASRIVLLAIDEAHCISKWGHDFRQAYLDLPGRVADVKAATGAPVVALTATATSRVVEELAQSMQLTNPLVSVGSFNRPNLHLSFGVIDSVDSQVVPLLTGKDSAARKPSIVYCRTRKATERIAAKLKSSRAGRVEAYHAGLGAQRKGIQDRFTAGQLDVVVCTIAFGMGIDKANIRSVIHAHAPSSIESYYQQIGRGGRDGDLCECYCFWLASDFEVDKNSDAAVYAQRLASASALKALVSTAKTCRKQSLVAYFGESILPCHACDICDLGDAPLIDFSCDAFLLLGALQVCGETAGPSKAIKLLHGTKPPGNLPVNFSTFLNAGSHHSPGWWSALGFRLIKVGMIVSTHIAVRGRSRGFDKWSLTREAKEYVAAGKPQIACDKLVFHPGPELLVDCSPKSSRPALQGLLQRAPSSSLIINSRSALRSALLSIEPSLSATVVDDIVDHVPASLSELTAINGISSRVVGNVGTALLAAVKPYVPLAKAFRAEAIASAKQSLALFQDRGLALQSVATARGKSVNTILRQLMLCVSNGDSFNGSLLGWSKASVELAYASFVSLLDAPVADDVLSGSMPSTPSAVDENIVNFIRAFVAFYAKAKPHAGMPDVTTVTAALLSSSGTLAAAAISPTKRVFDSSTELAIKSSKSTPAASIKPVRHSGNRLKRKRSFKAKPAAVSNATCVAATHVAPPPPTSASTFAPDVTTRTIVAAACSRVPAVSASASASTKPDY</sequence>
<evidence type="ECO:0000256" key="6">
    <source>
        <dbReference type="ARBA" id="ARBA00022840"/>
    </source>
</evidence>
<dbReference type="GO" id="GO:0003677">
    <property type="term" value="F:DNA binding"/>
    <property type="evidence" value="ECO:0007669"/>
    <property type="project" value="UniProtKB-KW"/>
</dbReference>
<evidence type="ECO:0000256" key="5">
    <source>
        <dbReference type="ARBA" id="ARBA00022806"/>
    </source>
</evidence>
<keyword evidence="7" id="KW-0238">DNA-binding</keyword>
<dbReference type="InterPro" id="IPR036388">
    <property type="entry name" value="WH-like_DNA-bd_sf"/>
</dbReference>
<dbReference type="PANTHER" id="PTHR13710">
    <property type="entry name" value="DNA HELICASE RECQ FAMILY MEMBER"/>
    <property type="match status" value="1"/>
</dbReference>
<gene>
    <name evidence="14" type="ORF">AMSG_00980</name>
</gene>
<evidence type="ECO:0000256" key="10">
    <source>
        <dbReference type="RuleBase" id="RU364117"/>
    </source>
</evidence>
<dbReference type="GO" id="GO:0030894">
    <property type="term" value="C:replisome"/>
    <property type="evidence" value="ECO:0007669"/>
    <property type="project" value="TreeGrafter"/>
</dbReference>
<feature type="domain" description="Helicase C-terminal" evidence="13">
    <location>
        <begin position="253"/>
        <end position="411"/>
    </location>
</feature>
<dbReference type="InterPro" id="IPR027417">
    <property type="entry name" value="P-loop_NTPase"/>
</dbReference>
<dbReference type="InterPro" id="IPR032284">
    <property type="entry name" value="RecQ_Zn-bd"/>
</dbReference>
<evidence type="ECO:0000256" key="9">
    <source>
        <dbReference type="ARBA" id="ARBA00034617"/>
    </source>
</evidence>
<evidence type="ECO:0000313" key="15">
    <source>
        <dbReference type="Proteomes" id="UP000054408"/>
    </source>
</evidence>
<dbReference type="RefSeq" id="XP_013762157.1">
    <property type="nucleotide sequence ID" value="XM_013906703.1"/>
</dbReference>
<keyword evidence="5 10" id="KW-0347">Helicase</keyword>
<comment type="catalytic activity">
    <reaction evidence="9 10">
        <text>Couples ATP hydrolysis with the unwinding of duplex DNA by translocating in the 3'-5' direction.</text>
        <dbReference type="EC" id="5.6.2.4"/>
    </reaction>
</comment>
<keyword evidence="10" id="KW-0539">Nucleus</keyword>
<dbReference type="OrthoDB" id="10261556at2759"/>
<dbReference type="EC" id="5.6.2.4" evidence="10"/>
<evidence type="ECO:0000256" key="3">
    <source>
        <dbReference type="ARBA" id="ARBA00022741"/>
    </source>
</evidence>
<dbReference type="STRING" id="461836.A0A0L0DIG2"/>
<dbReference type="PROSITE" id="PS51192">
    <property type="entry name" value="HELICASE_ATP_BIND_1"/>
    <property type="match status" value="1"/>
</dbReference>
<dbReference type="InterPro" id="IPR014001">
    <property type="entry name" value="Helicase_ATP-bd"/>
</dbReference>
<name>A0A0L0DIG2_THETB</name>
<dbReference type="Proteomes" id="UP000054408">
    <property type="component" value="Unassembled WGS sequence"/>
</dbReference>
<evidence type="ECO:0000256" key="8">
    <source>
        <dbReference type="ARBA" id="ARBA00023235"/>
    </source>
</evidence>
<evidence type="ECO:0000256" key="4">
    <source>
        <dbReference type="ARBA" id="ARBA00022801"/>
    </source>
</evidence>
<dbReference type="CDD" id="cd17920">
    <property type="entry name" value="DEXHc_RecQ"/>
    <property type="match status" value="1"/>
</dbReference>
<evidence type="ECO:0000256" key="11">
    <source>
        <dbReference type="SAM" id="MobiDB-lite"/>
    </source>
</evidence>
<dbReference type="Gene3D" id="1.10.10.10">
    <property type="entry name" value="Winged helix-like DNA-binding domain superfamily/Winged helix DNA-binding domain"/>
    <property type="match status" value="1"/>
</dbReference>
<dbReference type="InterPro" id="IPR001650">
    <property type="entry name" value="Helicase_C-like"/>
</dbReference>
<dbReference type="GO" id="GO:0046872">
    <property type="term" value="F:metal ion binding"/>
    <property type="evidence" value="ECO:0007669"/>
    <property type="project" value="UniProtKB-KW"/>
</dbReference>
<dbReference type="PANTHER" id="PTHR13710:SF105">
    <property type="entry name" value="ATP-DEPENDENT DNA HELICASE Q1"/>
    <property type="match status" value="1"/>
</dbReference>
<dbReference type="InterPro" id="IPR011545">
    <property type="entry name" value="DEAD/DEAH_box_helicase_dom"/>
</dbReference>
<keyword evidence="3 10" id="KW-0547">Nucleotide-binding</keyword>
<dbReference type="GO" id="GO:0009378">
    <property type="term" value="F:four-way junction helicase activity"/>
    <property type="evidence" value="ECO:0007669"/>
    <property type="project" value="TreeGrafter"/>
</dbReference>
<dbReference type="GeneID" id="25560754"/>
<dbReference type="GO" id="GO:0043138">
    <property type="term" value="F:3'-5' DNA helicase activity"/>
    <property type="evidence" value="ECO:0007669"/>
    <property type="project" value="UniProtKB-EC"/>
</dbReference>
<dbReference type="SUPFAM" id="SSF52540">
    <property type="entry name" value="P-loop containing nucleoside triphosphate hydrolases"/>
    <property type="match status" value="1"/>
</dbReference>
<dbReference type="EMBL" id="GL349436">
    <property type="protein sequence ID" value="KNC52154.1"/>
    <property type="molecule type" value="Genomic_DNA"/>
</dbReference>
<dbReference type="GO" id="GO:0016887">
    <property type="term" value="F:ATP hydrolysis activity"/>
    <property type="evidence" value="ECO:0007669"/>
    <property type="project" value="RHEA"/>
</dbReference>
<dbReference type="PROSITE" id="PS51194">
    <property type="entry name" value="HELICASE_CTER"/>
    <property type="match status" value="1"/>
</dbReference>
<dbReference type="Pfam" id="PF00270">
    <property type="entry name" value="DEAD"/>
    <property type="match status" value="1"/>
</dbReference>
<organism evidence="14 15">
    <name type="scientific">Thecamonas trahens ATCC 50062</name>
    <dbReference type="NCBI Taxonomy" id="461836"/>
    <lineage>
        <taxon>Eukaryota</taxon>
        <taxon>Apusozoa</taxon>
        <taxon>Apusomonadida</taxon>
        <taxon>Apusomonadidae</taxon>
        <taxon>Thecamonas</taxon>
    </lineage>
</organism>
<evidence type="ECO:0000256" key="2">
    <source>
        <dbReference type="ARBA" id="ARBA00022723"/>
    </source>
</evidence>
<dbReference type="NCBIfam" id="TIGR00614">
    <property type="entry name" value="recQ_fam"/>
    <property type="match status" value="1"/>
</dbReference>
<dbReference type="SMART" id="SM00490">
    <property type="entry name" value="HELICc"/>
    <property type="match status" value="1"/>
</dbReference>
<dbReference type="Gene3D" id="3.40.50.300">
    <property type="entry name" value="P-loop containing nucleotide triphosphate hydrolases"/>
    <property type="match status" value="2"/>
</dbReference>
<dbReference type="GO" id="GO:0006281">
    <property type="term" value="P:DNA repair"/>
    <property type="evidence" value="ECO:0007669"/>
    <property type="project" value="TreeGrafter"/>
</dbReference>
<evidence type="ECO:0000256" key="7">
    <source>
        <dbReference type="ARBA" id="ARBA00023125"/>
    </source>
</evidence>
<feature type="domain" description="Helicase ATP-binding" evidence="12">
    <location>
        <begin position="36"/>
        <end position="229"/>
    </location>
</feature>
<dbReference type="InterPro" id="IPR004589">
    <property type="entry name" value="DNA_helicase_ATP-dep_RecQ"/>
</dbReference>
<dbReference type="Pfam" id="PF00271">
    <property type="entry name" value="Helicase_C"/>
    <property type="match status" value="1"/>
</dbReference>
<dbReference type="GO" id="GO:0005737">
    <property type="term" value="C:cytoplasm"/>
    <property type="evidence" value="ECO:0007669"/>
    <property type="project" value="TreeGrafter"/>
</dbReference>
<keyword evidence="8" id="KW-0413">Isomerase</keyword>
<dbReference type="GO" id="GO:0005524">
    <property type="term" value="F:ATP binding"/>
    <property type="evidence" value="ECO:0007669"/>
    <property type="project" value="UniProtKB-KW"/>
</dbReference>
<feature type="region of interest" description="Disordered" evidence="11">
    <location>
        <begin position="809"/>
        <end position="829"/>
    </location>
</feature>
<dbReference type="SMART" id="SM00487">
    <property type="entry name" value="DEXDc"/>
    <property type="match status" value="1"/>
</dbReference>
<keyword evidence="15" id="KW-1185">Reference proteome</keyword>
<comment type="similarity">
    <text evidence="1 10">Belongs to the helicase family. RecQ subfamily.</text>
</comment>
<proteinExistence type="inferred from homology"/>
<accession>A0A0L0DIG2</accession>
<dbReference type="AlphaFoldDB" id="A0A0L0DIG2"/>
<evidence type="ECO:0000313" key="14">
    <source>
        <dbReference type="EMBL" id="KNC52154.1"/>
    </source>
</evidence>
<feature type="compositionally biased region" description="Basic residues" evidence="11">
    <location>
        <begin position="815"/>
        <end position="829"/>
    </location>
</feature>
<dbReference type="GO" id="GO:0005634">
    <property type="term" value="C:nucleus"/>
    <property type="evidence" value="ECO:0007669"/>
    <property type="project" value="UniProtKB-SubCell"/>
</dbReference>
<keyword evidence="6 10" id="KW-0067">ATP-binding</keyword>
<evidence type="ECO:0000259" key="13">
    <source>
        <dbReference type="PROSITE" id="PS51194"/>
    </source>
</evidence>
<evidence type="ECO:0000259" key="12">
    <source>
        <dbReference type="PROSITE" id="PS51192"/>
    </source>
</evidence>
<dbReference type="eggNOG" id="KOG0351">
    <property type="taxonomic scope" value="Eukaryota"/>
</dbReference>
<protein>
    <recommendedName>
        <fullName evidence="10">ATP-dependent DNA helicase</fullName>
        <ecNumber evidence="10">5.6.2.4</ecNumber>
    </recommendedName>
</protein>
<dbReference type="GO" id="GO:0006310">
    <property type="term" value="P:DNA recombination"/>
    <property type="evidence" value="ECO:0007669"/>
    <property type="project" value="InterPro"/>
</dbReference>
<comment type="subcellular location">
    <subcellularLocation>
        <location evidence="10">Nucleus</location>
    </subcellularLocation>
</comment>
<reference evidence="14 15" key="1">
    <citation type="submission" date="2010-05" db="EMBL/GenBank/DDBJ databases">
        <title>The Genome Sequence of Thecamonas trahens ATCC 50062.</title>
        <authorList>
            <consortium name="The Broad Institute Genome Sequencing Platform"/>
            <person name="Russ C."/>
            <person name="Cuomo C."/>
            <person name="Shea T."/>
            <person name="Young S.K."/>
            <person name="Zeng Q."/>
            <person name="Koehrsen M."/>
            <person name="Haas B."/>
            <person name="Borodovsky M."/>
            <person name="Guigo R."/>
            <person name="Alvarado L."/>
            <person name="Berlin A."/>
            <person name="Bochicchio J."/>
            <person name="Borenstein D."/>
            <person name="Chapman S."/>
            <person name="Chen Z."/>
            <person name="Freedman E."/>
            <person name="Gellesch M."/>
            <person name="Goldberg J."/>
            <person name="Griggs A."/>
            <person name="Gujja S."/>
            <person name="Heilman E."/>
            <person name="Heiman D."/>
            <person name="Hepburn T."/>
            <person name="Howarth C."/>
            <person name="Jen D."/>
            <person name="Larson L."/>
            <person name="Mehta T."/>
            <person name="Park D."/>
            <person name="Pearson M."/>
            <person name="Roberts A."/>
            <person name="Saif S."/>
            <person name="Shenoy N."/>
            <person name="Sisk P."/>
            <person name="Stolte C."/>
            <person name="Sykes S."/>
            <person name="Thomson T."/>
            <person name="Walk T."/>
            <person name="White J."/>
            <person name="Yandava C."/>
            <person name="Burger G."/>
            <person name="Gray M.W."/>
            <person name="Holland P.W.H."/>
            <person name="King N."/>
            <person name="Lang F.B.F."/>
            <person name="Roger A.J."/>
            <person name="Ruiz-Trillo I."/>
            <person name="Lander E."/>
            <person name="Nusbaum C."/>
        </authorList>
    </citation>
    <scope>NUCLEOTIDE SEQUENCE [LARGE SCALE GENOMIC DNA]</scope>
    <source>
        <strain evidence="14 15">ATCC 50062</strain>
    </source>
</reference>
<keyword evidence="4 10" id="KW-0378">Hydrolase</keyword>
<keyword evidence="2" id="KW-0479">Metal-binding</keyword>
<evidence type="ECO:0000256" key="1">
    <source>
        <dbReference type="ARBA" id="ARBA00005446"/>
    </source>
</evidence>
<dbReference type="Pfam" id="PF16124">
    <property type="entry name" value="RecQ_Zn_bind"/>
    <property type="match status" value="1"/>
</dbReference>
<comment type="catalytic activity">
    <reaction evidence="10">
        <text>ATP + H2O = ADP + phosphate + H(+)</text>
        <dbReference type="Rhea" id="RHEA:13065"/>
        <dbReference type="ChEBI" id="CHEBI:15377"/>
        <dbReference type="ChEBI" id="CHEBI:15378"/>
        <dbReference type="ChEBI" id="CHEBI:30616"/>
        <dbReference type="ChEBI" id="CHEBI:43474"/>
        <dbReference type="ChEBI" id="CHEBI:456216"/>
    </reaction>
</comment>